<protein>
    <submittedName>
        <fullName evidence="2">Uncharacterized protein</fullName>
    </submittedName>
</protein>
<reference evidence="2 3" key="1">
    <citation type="submission" date="2017-11" db="EMBL/GenBank/DDBJ databases">
        <title>De-novo sequencing of pomegranate (Punica granatum L.) genome.</title>
        <authorList>
            <person name="Akparov Z."/>
            <person name="Amiraslanov A."/>
            <person name="Hajiyeva S."/>
            <person name="Abbasov M."/>
            <person name="Kaur K."/>
            <person name="Hamwieh A."/>
            <person name="Solovyev V."/>
            <person name="Salamov A."/>
            <person name="Braich B."/>
            <person name="Kosarev P."/>
            <person name="Mahmoud A."/>
            <person name="Hajiyev E."/>
            <person name="Babayeva S."/>
            <person name="Izzatullayeva V."/>
            <person name="Mammadov A."/>
            <person name="Mammadov A."/>
            <person name="Sharifova S."/>
            <person name="Ojaghi J."/>
            <person name="Eynullazada K."/>
            <person name="Bayramov B."/>
            <person name="Abdulazimova A."/>
            <person name="Shahmuradov I."/>
        </authorList>
    </citation>
    <scope>NUCLEOTIDE SEQUENCE [LARGE SCALE GENOMIC DNA]</scope>
    <source>
        <strain evidence="3">cv. AG2017</strain>
        <tissue evidence="2">Leaf</tissue>
    </source>
</reference>
<name>A0A2I0L7W9_PUNGR</name>
<organism evidence="2 3">
    <name type="scientific">Punica granatum</name>
    <name type="common">Pomegranate</name>
    <dbReference type="NCBI Taxonomy" id="22663"/>
    <lineage>
        <taxon>Eukaryota</taxon>
        <taxon>Viridiplantae</taxon>
        <taxon>Streptophyta</taxon>
        <taxon>Embryophyta</taxon>
        <taxon>Tracheophyta</taxon>
        <taxon>Spermatophyta</taxon>
        <taxon>Magnoliopsida</taxon>
        <taxon>eudicotyledons</taxon>
        <taxon>Gunneridae</taxon>
        <taxon>Pentapetalae</taxon>
        <taxon>rosids</taxon>
        <taxon>malvids</taxon>
        <taxon>Myrtales</taxon>
        <taxon>Lythraceae</taxon>
        <taxon>Punica</taxon>
    </lineage>
</organism>
<proteinExistence type="predicted"/>
<keyword evidence="3" id="KW-1185">Reference proteome</keyword>
<accession>A0A2I0L7W9</accession>
<evidence type="ECO:0000313" key="3">
    <source>
        <dbReference type="Proteomes" id="UP000233551"/>
    </source>
</evidence>
<comment type="caution">
    <text evidence="2">The sequence shown here is derived from an EMBL/GenBank/DDBJ whole genome shotgun (WGS) entry which is preliminary data.</text>
</comment>
<dbReference type="AlphaFoldDB" id="A0A2I0L7W9"/>
<sequence length="78" mass="8264">MEFRPLAVAQARAVQRMQTLHELPGLSRSDLGLIGAGFDLGGSRAVGTMPQFHRSLKSGDSGGATYGRQRGSQESGTF</sequence>
<evidence type="ECO:0000313" key="2">
    <source>
        <dbReference type="EMBL" id="PKI76804.1"/>
    </source>
</evidence>
<evidence type="ECO:0000256" key="1">
    <source>
        <dbReference type="SAM" id="MobiDB-lite"/>
    </source>
</evidence>
<dbReference type="EMBL" id="PGOL01000108">
    <property type="protein sequence ID" value="PKI76804.1"/>
    <property type="molecule type" value="Genomic_DNA"/>
</dbReference>
<dbReference type="Proteomes" id="UP000233551">
    <property type="component" value="Unassembled WGS sequence"/>
</dbReference>
<gene>
    <name evidence="2" type="ORF">CRG98_002790</name>
</gene>
<feature type="region of interest" description="Disordered" evidence="1">
    <location>
        <begin position="53"/>
        <end position="78"/>
    </location>
</feature>